<gene>
    <name evidence="1" type="ORF">IFR04_014177</name>
</gene>
<evidence type="ECO:0000313" key="2">
    <source>
        <dbReference type="Proteomes" id="UP000664132"/>
    </source>
</evidence>
<dbReference type="Proteomes" id="UP000664132">
    <property type="component" value="Unassembled WGS sequence"/>
</dbReference>
<reference evidence="1" key="1">
    <citation type="submission" date="2021-02" db="EMBL/GenBank/DDBJ databases">
        <title>Genome sequence Cadophora malorum strain M34.</title>
        <authorList>
            <person name="Stefanovic E."/>
            <person name="Vu D."/>
            <person name="Scully C."/>
            <person name="Dijksterhuis J."/>
            <person name="Roader J."/>
            <person name="Houbraken J."/>
        </authorList>
    </citation>
    <scope>NUCLEOTIDE SEQUENCE</scope>
    <source>
        <strain evidence="1">M34</strain>
    </source>
</reference>
<protein>
    <submittedName>
        <fullName evidence="1">Uncharacterized protein</fullName>
    </submittedName>
</protein>
<comment type="caution">
    <text evidence="1">The sequence shown here is derived from an EMBL/GenBank/DDBJ whole genome shotgun (WGS) entry which is preliminary data.</text>
</comment>
<accession>A0A8H7T398</accession>
<organism evidence="1 2">
    <name type="scientific">Cadophora malorum</name>
    <dbReference type="NCBI Taxonomy" id="108018"/>
    <lineage>
        <taxon>Eukaryota</taxon>
        <taxon>Fungi</taxon>
        <taxon>Dikarya</taxon>
        <taxon>Ascomycota</taxon>
        <taxon>Pezizomycotina</taxon>
        <taxon>Leotiomycetes</taxon>
        <taxon>Helotiales</taxon>
        <taxon>Ploettnerulaceae</taxon>
        <taxon>Cadophora</taxon>
    </lineage>
</organism>
<evidence type="ECO:0000313" key="1">
    <source>
        <dbReference type="EMBL" id="KAG4412674.1"/>
    </source>
</evidence>
<sequence length="225" mass="26551">MSRKVAIASSRKLAAHFTDSKRMLNAQYNSQETMPEAFQLWKKYVLTPCVYLDKNKKEFPRGWLVDVDRVMRGAGNMHQKTLQGRVFLRTLFELWYLGGRFWMPTLQNDVVKQIESFSRKYRVLPIWSMLSDEDRDWQDTHGQSLTTGEGEQKLRNLVVDLWLDLEPRELSRMMGVLQSWPQSVLFELFRARELMRSEGEKIGKGLYTEGPRYMLVEDETDPEDM</sequence>
<keyword evidence="2" id="KW-1185">Reference proteome</keyword>
<name>A0A8H7T398_9HELO</name>
<proteinExistence type="predicted"/>
<dbReference type="AlphaFoldDB" id="A0A8H7T398"/>
<dbReference type="EMBL" id="JAFJYH010000361">
    <property type="protein sequence ID" value="KAG4412674.1"/>
    <property type="molecule type" value="Genomic_DNA"/>
</dbReference>